<accession>A0A9P5ZVX8</accession>
<comment type="caution">
    <text evidence="2">The sequence shown here is derived from an EMBL/GenBank/DDBJ whole genome shotgun (WGS) entry which is preliminary data.</text>
</comment>
<evidence type="ECO:0000313" key="3">
    <source>
        <dbReference type="Proteomes" id="UP000807025"/>
    </source>
</evidence>
<feature type="compositionally biased region" description="Basic residues" evidence="1">
    <location>
        <begin position="158"/>
        <end position="169"/>
    </location>
</feature>
<name>A0A9P5ZVX8_PLEER</name>
<dbReference type="Proteomes" id="UP000807025">
    <property type="component" value="Unassembled WGS sequence"/>
</dbReference>
<feature type="compositionally biased region" description="Low complexity" evidence="1">
    <location>
        <begin position="217"/>
        <end position="231"/>
    </location>
</feature>
<keyword evidence="3" id="KW-1185">Reference proteome</keyword>
<organism evidence="2 3">
    <name type="scientific">Pleurotus eryngii</name>
    <name type="common">Boletus of the steppes</name>
    <dbReference type="NCBI Taxonomy" id="5323"/>
    <lineage>
        <taxon>Eukaryota</taxon>
        <taxon>Fungi</taxon>
        <taxon>Dikarya</taxon>
        <taxon>Basidiomycota</taxon>
        <taxon>Agaricomycotina</taxon>
        <taxon>Agaricomycetes</taxon>
        <taxon>Agaricomycetidae</taxon>
        <taxon>Agaricales</taxon>
        <taxon>Pleurotineae</taxon>
        <taxon>Pleurotaceae</taxon>
        <taxon>Pleurotus</taxon>
    </lineage>
</organism>
<sequence length="305" mass="32794">MAVLWRQRSGRGLGVGSPGGRAQSAQDAATTQTVTTGKKQGRPRGPHQKPASNPTTCVNAAAKRKAKAGGARGPSQVNKNRNKHSKQQALRVGAVQSHSNSPAAVKSKLKKNSARDAITNSNGARTSASSSISHPKAPTLTPATPRPQPLSPISPMKAKSRNSKRQRVPKQRELPLLPTIAARSKSRSRKNSKGETSLRTTPSLPHARAVVQSSRPSSSLHAQSTSSTLSPPSRPPGRPPIIHGGNHTADPLNDWRFRTNDFVPVQKFSEDEEAAFQQTKHKQAKAKAEGAGLRDDERNRIERER</sequence>
<reference evidence="2" key="1">
    <citation type="submission" date="2020-11" db="EMBL/GenBank/DDBJ databases">
        <authorList>
            <consortium name="DOE Joint Genome Institute"/>
            <person name="Ahrendt S."/>
            <person name="Riley R."/>
            <person name="Andreopoulos W."/>
            <person name="Labutti K."/>
            <person name="Pangilinan J."/>
            <person name="Ruiz-Duenas F.J."/>
            <person name="Barrasa J.M."/>
            <person name="Sanchez-Garcia M."/>
            <person name="Camarero S."/>
            <person name="Miyauchi S."/>
            <person name="Serrano A."/>
            <person name="Linde D."/>
            <person name="Babiker R."/>
            <person name="Drula E."/>
            <person name="Ayuso-Fernandez I."/>
            <person name="Pacheco R."/>
            <person name="Padilla G."/>
            <person name="Ferreira P."/>
            <person name="Barriuso J."/>
            <person name="Kellner H."/>
            <person name="Castanera R."/>
            <person name="Alfaro M."/>
            <person name="Ramirez L."/>
            <person name="Pisabarro A.G."/>
            <person name="Kuo A."/>
            <person name="Tritt A."/>
            <person name="Lipzen A."/>
            <person name="He G."/>
            <person name="Yan M."/>
            <person name="Ng V."/>
            <person name="Cullen D."/>
            <person name="Martin F."/>
            <person name="Rosso M.-N."/>
            <person name="Henrissat B."/>
            <person name="Hibbett D."/>
            <person name="Martinez A.T."/>
            <person name="Grigoriev I.V."/>
        </authorList>
    </citation>
    <scope>NUCLEOTIDE SEQUENCE</scope>
    <source>
        <strain evidence="2">ATCC 90797</strain>
    </source>
</reference>
<feature type="compositionally biased region" description="Basic and acidic residues" evidence="1">
    <location>
        <begin position="286"/>
        <end position="305"/>
    </location>
</feature>
<gene>
    <name evidence="2" type="ORF">BDN71DRAFT_1065678</name>
</gene>
<protein>
    <submittedName>
        <fullName evidence="2">Uncharacterized protein</fullName>
    </submittedName>
</protein>
<evidence type="ECO:0000256" key="1">
    <source>
        <dbReference type="SAM" id="MobiDB-lite"/>
    </source>
</evidence>
<proteinExistence type="predicted"/>
<feature type="compositionally biased region" description="Polar residues" evidence="1">
    <location>
        <begin position="118"/>
        <end position="133"/>
    </location>
</feature>
<evidence type="ECO:0000313" key="2">
    <source>
        <dbReference type="EMBL" id="KAF9493665.1"/>
    </source>
</evidence>
<feature type="region of interest" description="Disordered" evidence="1">
    <location>
        <begin position="272"/>
        <end position="305"/>
    </location>
</feature>
<feature type="compositionally biased region" description="Low complexity" evidence="1">
    <location>
        <begin position="20"/>
        <end position="36"/>
    </location>
</feature>
<dbReference type="AlphaFoldDB" id="A0A9P5ZVX8"/>
<dbReference type="EMBL" id="MU154582">
    <property type="protein sequence ID" value="KAF9493665.1"/>
    <property type="molecule type" value="Genomic_DNA"/>
</dbReference>
<feature type="region of interest" description="Disordered" evidence="1">
    <location>
        <begin position="1"/>
        <end position="254"/>
    </location>
</feature>
<feature type="compositionally biased region" description="Polar residues" evidence="1">
    <location>
        <begin position="194"/>
        <end position="203"/>
    </location>
</feature>